<evidence type="ECO:0000313" key="2">
    <source>
        <dbReference type="EMBL" id="KAF2789896.1"/>
    </source>
</evidence>
<dbReference type="Proteomes" id="UP000799757">
    <property type="component" value="Unassembled WGS sequence"/>
</dbReference>
<dbReference type="OrthoDB" id="3799394at2759"/>
<gene>
    <name evidence="2" type="ORF">K505DRAFT_377905</name>
</gene>
<feature type="signal peptide" evidence="1">
    <location>
        <begin position="1"/>
        <end position="16"/>
    </location>
</feature>
<proteinExistence type="predicted"/>
<protein>
    <recommendedName>
        <fullName evidence="4">IGFBP N-terminal domain-containing protein</fullName>
    </recommendedName>
</protein>
<dbReference type="AlphaFoldDB" id="A0A6A6X0L0"/>
<keyword evidence="1" id="KW-0732">Signal</keyword>
<sequence>MRSTTILATLLSLAIASPITGNAAHQDECACDYMCPMQVGLDCKCEIEAKNNCYTAQRAAGLSCPAPIISEMCQPMSIQPVPSIPSSTSTATSTGNATATSAPAFAAAGEKCGSRGMKACGPDLTCVNKKPKCADCPGVCEAATPAPMFAVAGERCGSKGLLNCGPDLSCEGQKKGCADCPGVCSALPSKPTPTSLPTPSPTSAPAPLFAAAGERCGSKGLLNCGAGLVCANQKEGCADCPGVCEAKVEGKVCGGFAGLGCVEGECVIDEQCVKDGWSDCQGRCHPA</sequence>
<evidence type="ECO:0000256" key="1">
    <source>
        <dbReference type="SAM" id="SignalP"/>
    </source>
</evidence>
<name>A0A6A6X0L0_9PLEO</name>
<accession>A0A6A6X0L0</accession>
<feature type="chain" id="PRO_5025581876" description="IGFBP N-terminal domain-containing protein" evidence="1">
    <location>
        <begin position="17"/>
        <end position="287"/>
    </location>
</feature>
<reference evidence="2" key="1">
    <citation type="journal article" date="2020" name="Stud. Mycol.">
        <title>101 Dothideomycetes genomes: a test case for predicting lifestyles and emergence of pathogens.</title>
        <authorList>
            <person name="Haridas S."/>
            <person name="Albert R."/>
            <person name="Binder M."/>
            <person name="Bloem J."/>
            <person name="Labutti K."/>
            <person name="Salamov A."/>
            <person name="Andreopoulos B."/>
            <person name="Baker S."/>
            <person name="Barry K."/>
            <person name="Bills G."/>
            <person name="Bluhm B."/>
            <person name="Cannon C."/>
            <person name="Castanera R."/>
            <person name="Culley D."/>
            <person name="Daum C."/>
            <person name="Ezra D."/>
            <person name="Gonzalez J."/>
            <person name="Henrissat B."/>
            <person name="Kuo A."/>
            <person name="Liang C."/>
            <person name="Lipzen A."/>
            <person name="Lutzoni F."/>
            <person name="Magnuson J."/>
            <person name="Mondo S."/>
            <person name="Nolan M."/>
            <person name="Ohm R."/>
            <person name="Pangilinan J."/>
            <person name="Park H.-J."/>
            <person name="Ramirez L."/>
            <person name="Alfaro M."/>
            <person name="Sun H."/>
            <person name="Tritt A."/>
            <person name="Yoshinaga Y."/>
            <person name="Zwiers L.-H."/>
            <person name="Turgeon B."/>
            <person name="Goodwin S."/>
            <person name="Spatafora J."/>
            <person name="Crous P."/>
            <person name="Grigoriev I."/>
        </authorList>
    </citation>
    <scope>NUCLEOTIDE SEQUENCE</scope>
    <source>
        <strain evidence="2">CBS 109.77</strain>
    </source>
</reference>
<dbReference type="EMBL" id="MU002106">
    <property type="protein sequence ID" value="KAF2789896.1"/>
    <property type="molecule type" value="Genomic_DNA"/>
</dbReference>
<evidence type="ECO:0008006" key="4">
    <source>
        <dbReference type="Google" id="ProtNLM"/>
    </source>
</evidence>
<keyword evidence="3" id="KW-1185">Reference proteome</keyword>
<evidence type="ECO:0000313" key="3">
    <source>
        <dbReference type="Proteomes" id="UP000799757"/>
    </source>
</evidence>
<organism evidence="2 3">
    <name type="scientific">Melanomma pulvis-pyrius CBS 109.77</name>
    <dbReference type="NCBI Taxonomy" id="1314802"/>
    <lineage>
        <taxon>Eukaryota</taxon>
        <taxon>Fungi</taxon>
        <taxon>Dikarya</taxon>
        <taxon>Ascomycota</taxon>
        <taxon>Pezizomycotina</taxon>
        <taxon>Dothideomycetes</taxon>
        <taxon>Pleosporomycetidae</taxon>
        <taxon>Pleosporales</taxon>
        <taxon>Melanommataceae</taxon>
        <taxon>Melanomma</taxon>
    </lineage>
</organism>